<feature type="compositionally biased region" description="Basic and acidic residues" evidence="4">
    <location>
        <begin position="319"/>
        <end position="336"/>
    </location>
</feature>
<feature type="region of interest" description="Disordered" evidence="4">
    <location>
        <begin position="302"/>
        <end position="336"/>
    </location>
</feature>
<dbReference type="AlphaFoldDB" id="A0A9P6DX90"/>
<evidence type="ECO:0000256" key="3">
    <source>
        <dbReference type="ARBA" id="ARBA00022942"/>
    </source>
</evidence>
<organism evidence="6 7">
    <name type="scientific">Hydnum rufescens UP504</name>
    <dbReference type="NCBI Taxonomy" id="1448309"/>
    <lineage>
        <taxon>Eukaryota</taxon>
        <taxon>Fungi</taxon>
        <taxon>Dikarya</taxon>
        <taxon>Basidiomycota</taxon>
        <taxon>Agaricomycotina</taxon>
        <taxon>Agaricomycetes</taxon>
        <taxon>Cantharellales</taxon>
        <taxon>Hydnaceae</taxon>
        <taxon>Hydnum</taxon>
    </lineage>
</organism>
<dbReference type="Pfam" id="PF13012">
    <property type="entry name" value="MitMem_reg"/>
    <property type="match status" value="1"/>
</dbReference>
<dbReference type="InterPro" id="IPR033858">
    <property type="entry name" value="MPN_RPN7_8"/>
</dbReference>
<name>A0A9P6DX90_9AGAM</name>
<dbReference type="CDD" id="cd08062">
    <property type="entry name" value="MPN_RPN7_8"/>
    <property type="match status" value="1"/>
</dbReference>
<dbReference type="FunFam" id="3.40.140.10:FF:000004">
    <property type="entry name" value="26S proteasome regulatory subunit rpn-8"/>
    <property type="match status" value="1"/>
</dbReference>
<dbReference type="Proteomes" id="UP000886523">
    <property type="component" value="Unassembled WGS sequence"/>
</dbReference>
<proteinExistence type="inferred from homology"/>
<evidence type="ECO:0000256" key="1">
    <source>
        <dbReference type="ARBA" id="ARBA00002187"/>
    </source>
</evidence>
<keyword evidence="7" id="KW-1185">Reference proteome</keyword>
<dbReference type="InterPro" id="IPR024969">
    <property type="entry name" value="EIF3F/CSN6-like_C"/>
</dbReference>
<gene>
    <name evidence="6" type="ORF">BS47DRAFT_1422771</name>
</gene>
<dbReference type="EMBL" id="MU128926">
    <property type="protein sequence ID" value="KAF9518241.1"/>
    <property type="molecule type" value="Genomic_DNA"/>
</dbReference>
<dbReference type="SMART" id="SM00232">
    <property type="entry name" value="JAB_MPN"/>
    <property type="match status" value="1"/>
</dbReference>
<dbReference type="OrthoDB" id="10256771at2759"/>
<protein>
    <recommendedName>
        <fullName evidence="5">MPN domain-containing protein</fullName>
    </recommendedName>
</protein>
<dbReference type="PROSITE" id="PS50249">
    <property type="entry name" value="MPN"/>
    <property type="match status" value="1"/>
</dbReference>
<reference evidence="6" key="1">
    <citation type="journal article" date="2020" name="Nat. Commun.">
        <title>Large-scale genome sequencing of mycorrhizal fungi provides insights into the early evolution of symbiotic traits.</title>
        <authorList>
            <person name="Miyauchi S."/>
            <person name="Kiss E."/>
            <person name="Kuo A."/>
            <person name="Drula E."/>
            <person name="Kohler A."/>
            <person name="Sanchez-Garcia M."/>
            <person name="Morin E."/>
            <person name="Andreopoulos B."/>
            <person name="Barry K.W."/>
            <person name="Bonito G."/>
            <person name="Buee M."/>
            <person name="Carver A."/>
            <person name="Chen C."/>
            <person name="Cichocki N."/>
            <person name="Clum A."/>
            <person name="Culley D."/>
            <person name="Crous P.W."/>
            <person name="Fauchery L."/>
            <person name="Girlanda M."/>
            <person name="Hayes R.D."/>
            <person name="Keri Z."/>
            <person name="LaButti K."/>
            <person name="Lipzen A."/>
            <person name="Lombard V."/>
            <person name="Magnuson J."/>
            <person name="Maillard F."/>
            <person name="Murat C."/>
            <person name="Nolan M."/>
            <person name="Ohm R.A."/>
            <person name="Pangilinan J."/>
            <person name="Pereira M.F."/>
            <person name="Perotto S."/>
            <person name="Peter M."/>
            <person name="Pfister S."/>
            <person name="Riley R."/>
            <person name="Sitrit Y."/>
            <person name="Stielow J.B."/>
            <person name="Szollosi G."/>
            <person name="Zifcakova L."/>
            <person name="Stursova M."/>
            <person name="Spatafora J.W."/>
            <person name="Tedersoo L."/>
            <person name="Vaario L.M."/>
            <person name="Yamada A."/>
            <person name="Yan M."/>
            <person name="Wang P."/>
            <person name="Xu J."/>
            <person name="Bruns T."/>
            <person name="Baldrian P."/>
            <person name="Vilgalys R."/>
            <person name="Dunand C."/>
            <person name="Henrissat B."/>
            <person name="Grigoriev I.V."/>
            <person name="Hibbett D."/>
            <person name="Nagy L.G."/>
            <person name="Martin F.M."/>
        </authorList>
    </citation>
    <scope>NUCLEOTIDE SEQUENCE</scope>
    <source>
        <strain evidence="6">UP504</strain>
    </source>
</reference>
<dbReference type="GO" id="GO:0008237">
    <property type="term" value="F:metallopeptidase activity"/>
    <property type="evidence" value="ECO:0007669"/>
    <property type="project" value="InterPro"/>
</dbReference>
<sequence length="336" mass="37055">MGATSTEQLADLAGTTVIVHPLVLLSVTDHHARSTGRVSNRRVVGVLLGQDNGKIVNVANSFAIPFEEDEKDSKTWFLDHNYIDTMWQMFKSVNARERMIGWYHTGPKLRASDQEINDLFKRFIPRPVMVIVDVRQQEVGIPTNAYFAVEEIKDDGTETQKTFFHVPSAIEAEEAEEIGVEHLLRDIKDSTTTTLTTRVAEQLSSLRGLQSRLSEVRDYLKNVANGSLPISHQVVYHLQDAFNLLPNLDDAALTRAFTTNTNDQLLVVYLSALIRAVIALEKLVENKATNGVAELEEGIAKGGAKGKALTNGTAAPSVTEKKDDAGETGDRKSAEK</sequence>
<comment type="function">
    <text evidence="1">Acts as a regulatory subunit of the 26S proteasome which is involved in the ATP-dependent degradation of ubiquitinated proteins.</text>
</comment>
<evidence type="ECO:0000256" key="2">
    <source>
        <dbReference type="ARBA" id="ARBA00008568"/>
    </source>
</evidence>
<evidence type="ECO:0000313" key="6">
    <source>
        <dbReference type="EMBL" id="KAF9518241.1"/>
    </source>
</evidence>
<feature type="compositionally biased region" description="Low complexity" evidence="4">
    <location>
        <begin position="306"/>
        <end position="315"/>
    </location>
</feature>
<evidence type="ECO:0000256" key="4">
    <source>
        <dbReference type="SAM" id="MobiDB-lite"/>
    </source>
</evidence>
<dbReference type="PANTHER" id="PTHR10540">
    <property type="entry name" value="EUKARYOTIC TRANSLATION INITIATION FACTOR 3 SUBUNIT F-RELATED"/>
    <property type="match status" value="1"/>
</dbReference>
<evidence type="ECO:0000313" key="7">
    <source>
        <dbReference type="Proteomes" id="UP000886523"/>
    </source>
</evidence>
<comment type="caution">
    <text evidence="6">The sequence shown here is derived from an EMBL/GenBank/DDBJ whole genome shotgun (WGS) entry which is preliminary data.</text>
</comment>
<dbReference type="PANTHER" id="PTHR10540:SF7">
    <property type="entry name" value="26S PROTEASOME NON-ATPASE REGULATORY SUBUNIT 7"/>
    <property type="match status" value="1"/>
</dbReference>
<dbReference type="Pfam" id="PF01398">
    <property type="entry name" value="JAB"/>
    <property type="match status" value="1"/>
</dbReference>
<dbReference type="InterPro" id="IPR037518">
    <property type="entry name" value="MPN"/>
</dbReference>
<keyword evidence="3" id="KW-0647">Proteasome</keyword>
<dbReference type="Gene3D" id="3.40.140.10">
    <property type="entry name" value="Cytidine Deaminase, domain 2"/>
    <property type="match status" value="1"/>
</dbReference>
<accession>A0A9P6DX90</accession>
<evidence type="ECO:0000259" key="5">
    <source>
        <dbReference type="PROSITE" id="PS50249"/>
    </source>
</evidence>
<dbReference type="InterPro" id="IPR000555">
    <property type="entry name" value="JAMM/MPN+_dom"/>
</dbReference>
<dbReference type="GO" id="GO:0043161">
    <property type="term" value="P:proteasome-mediated ubiquitin-dependent protein catabolic process"/>
    <property type="evidence" value="ECO:0007669"/>
    <property type="project" value="TreeGrafter"/>
</dbReference>
<feature type="domain" description="MPN" evidence="5">
    <location>
        <begin position="17"/>
        <end position="152"/>
    </location>
</feature>
<comment type="similarity">
    <text evidence="2">Belongs to the peptidase M67A family.</text>
</comment>
<dbReference type="GO" id="GO:0008541">
    <property type="term" value="C:proteasome regulatory particle, lid subcomplex"/>
    <property type="evidence" value="ECO:0007669"/>
    <property type="project" value="UniProtKB-ARBA"/>
</dbReference>